<sequence length="638" mass="70791">MTYFRIRDLLLAAKEVRKCIRAGVSDLCEKSGDAATAGVELLRVWCNGVNWARIPHVTCSAIGAGVFATTGLWNEYLNNRGRATKRLVCASPCRISLYRSAHLMTLHVSPQPVTLACFRLFRLVLFSSPTSPASRPACAPNANLFSPHLELFLLQPAKPQPLRQTLASASPTHPHHARDSSRQLRPRELDPGLPVFPPPAPILHSRSHDETTTTTTTYNATGTTTNLRAASIDNGADRPPRRSVTLSAVKPKRPPTDFQHTSSLSASHITKTTSPASGAAVADAPPRRSLSYAQRESATAYYDSRAATRAEWQRRAKTLEEYYDDNPGLLPQLPFTWHHGWRRWRLFLFAFLVFVDACALPIALYYGMWYAGHVQGYIIFAIVTTIWGGPTYLEFAIRTLRLIKKERFYRPLGTESRWCFDVVTYTSVITITAVTALFVVGSVPHIVWLRVLSMPAPAILWAVGGVMSLILLYNQMGWKAPFRLSSTPKGGKVLPPVYYFIEDVVAVNAGAGRPFREALAARYKASPRFRRMLYIQSIFWSIPALIIAIPLTVVAVIHPVPATAAYGICWAVPFIWMVIWGVISVYWCKANMVRERLEWQAGKVDTATAPVPHASPSSTPPPDKPQHSDTPPTTAEEA</sequence>
<feature type="transmembrane region" description="Helical" evidence="2">
    <location>
        <begin position="374"/>
        <end position="397"/>
    </location>
</feature>
<keyword evidence="2" id="KW-0472">Membrane</keyword>
<evidence type="ECO:0000256" key="2">
    <source>
        <dbReference type="SAM" id="Phobius"/>
    </source>
</evidence>
<dbReference type="PANTHER" id="PTHR42024">
    <property type="entry name" value="AMINO ACID PERMEASE_ SLC12A DOMAIN-CONTAINING PROTEIN"/>
    <property type="match status" value="1"/>
</dbReference>
<organism evidence="3 4">
    <name type="scientific">Cordyceps militaris (strain CM01)</name>
    <name type="common">Caterpillar fungus</name>
    <dbReference type="NCBI Taxonomy" id="983644"/>
    <lineage>
        <taxon>Eukaryota</taxon>
        <taxon>Fungi</taxon>
        <taxon>Dikarya</taxon>
        <taxon>Ascomycota</taxon>
        <taxon>Pezizomycotina</taxon>
        <taxon>Sordariomycetes</taxon>
        <taxon>Hypocreomycetidae</taxon>
        <taxon>Hypocreales</taxon>
        <taxon>Cordycipitaceae</taxon>
        <taxon>Cordyceps</taxon>
    </lineage>
</organism>
<gene>
    <name evidence="3" type="ORF">CCM_00381</name>
</gene>
<keyword evidence="2" id="KW-1133">Transmembrane helix</keyword>
<feature type="transmembrane region" description="Helical" evidence="2">
    <location>
        <begin position="346"/>
        <end position="368"/>
    </location>
</feature>
<evidence type="ECO:0000313" key="4">
    <source>
        <dbReference type="Proteomes" id="UP000001610"/>
    </source>
</evidence>
<feature type="region of interest" description="Disordered" evidence="1">
    <location>
        <begin position="608"/>
        <end position="638"/>
    </location>
</feature>
<dbReference type="AlphaFoldDB" id="G3J3Q1"/>
<keyword evidence="2" id="KW-0812">Transmembrane</keyword>
<dbReference type="GeneID" id="18162416"/>
<feature type="compositionally biased region" description="Basic and acidic residues" evidence="1">
    <location>
        <begin position="177"/>
        <end position="190"/>
    </location>
</feature>
<feature type="compositionally biased region" description="Polar residues" evidence="1">
    <location>
        <begin position="628"/>
        <end position="638"/>
    </location>
</feature>
<keyword evidence="4" id="KW-1185">Reference proteome</keyword>
<dbReference type="EMBL" id="JH126399">
    <property type="protein sequence ID" value="EGX95727.1"/>
    <property type="molecule type" value="Genomic_DNA"/>
</dbReference>
<dbReference type="VEuPathDB" id="FungiDB:CCM_00381"/>
<feature type="compositionally biased region" description="Low complexity" evidence="1">
    <location>
        <begin position="212"/>
        <end position="225"/>
    </location>
</feature>
<name>G3J3Q1_CORMM</name>
<reference evidence="3 4" key="1">
    <citation type="journal article" date="2011" name="Genome Biol.">
        <title>Genome sequence of the insect pathogenic fungus Cordyceps militaris, a valued traditional Chinese medicine.</title>
        <authorList>
            <person name="Zheng P."/>
            <person name="Xia Y."/>
            <person name="Xiao G."/>
            <person name="Xiong C."/>
            <person name="Hu X."/>
            <person name="Zhang S."/>
            <person name="Zheng H."/>
            <person name="Huang Y."/>
            <person name="Zhou Y."/>
            <person name="Wang S."/>
            <person name="Zhao G.P."/>
            <person name="Liu X."/>
            <person name="St Leger R.J."/>
            <person name="Wang C."/>
        </authorList>
    </citation>
    <scope>NUCLEOTIDE SEQUENCE [LARGE SCALE GENOMIC DNA]</scope>
    <source>
        <strain evidence="3 4">CM01</strain>
    </source>
</reference>
<feature type="transmembrane region" description="Helical" evidence="2">
    <location>
        <begin position="532"/>
        <end position="558"/>
    </location>
</feature>
<dbReference type="HOGENOM" id="CLU_428938_0_0_1"/>
<dbReference type="OrthoDB" id="4838853at2759"/>
<proteinExistence type="predicted"/>
<feature type="compositionally biased region" description="Polar residues" evidence="1">
    <location>
        <begin position="162"/>
        <end position="171"/>
    </location>
</feature>
<evidence type="ECO:0000313" key="3">
    <source>
        <dbReference type="EMBL" id="EGX95727.1"/>
    </source>
</evidence>
<dbReference type="eggNOG" id="ENOG502S6PD">
    <property type="taxonomic scope" value="Eukaryota"/>
</dbReference>
<dbReference type="RefSeq" id="XP_006665604.1">
    <property type="nucleotide sequence ID" value="XM_006665541.1"/>
</dbReference>
<evidence type="ECO:0000256" key="1">
    <source>
        <dbReference type="SAM" id="MobiDB-lite"/>
    </source>
</evidence>
<dbReference type="KEGG" id="cmt:CCM_00381"/>
<feature type="region of interest" description="Disordered" evidence="1">
    <location>
        <begin position="162"/>
        <end position="288"/>
    </location>
</feature>
<feature type="transmembrane region" description="Helical" evidence="2">
    <location>
        <begin position="418"/>
        <end position="440"/>
    </location>
</feature>
<protein>
    <submittedName>
        <fullName evidence="3">Uncharacterized protein</fullName>
    </submittedName>
</protein>
<dbReference type="PANTHER" id="PTHR42024:SF1">
    <property type="entry name" value="AMINO ACID PERMEASE_ SLC12A DOMAIN-CONTAINING PROTEIN"/>
    <property type="match status" value="1"/>
</dbReference>
<dbReference type="Proteomes" id="UP000001610">
    <property type="component" value="Unassembled WGS sequence"/>
</dbReference>
<feature type="compositionally biased region" description="Polar residues" evidence="1">
    <location>
        <begin position="258"/>
        <end position="276"/>
    </location>
</feature>
<dbReference type="STRING" id="983644.G3J3Q1"/>
<feature type="transmembrane region" description="Helical" evidence="2">
    <location>
        <begin position="564"/>
        <end position="588"/>
    </location>
</feature>
<feature type="transmembrane region" description="Helical" evidence="2">
    <location>
        <begin position="452"/>
        <end position="473"/>
    </location>
</feature>
<accession>G3J3Q1</accession>
<dbReference type="InParanoid" id="G3J3Q1"/>